<name>A0A917L0E3_9PROT</name>
<dbReference type="Pfam" id="PF00313">
    <property type="entry name" value="CSD"/>
    <property type="match status" value="1"/>
</dbReference>
<reference evidence="2" key="2">
    <citation type="submission" date="2020-09" db="EMBL/GenBank/DDBJ databases">
        <authorList>
            <person name="Sun Q."/>
            <person name="Zhou Y."/>
        </authorList>
    </citation>
    <scope>NUCLEOTIDE SEQUENCE</scope>
    <source>
        <strain evidence="2">CGMCC 1.3617</strain>
    </source>
</reference>
<dbReference type="GO" id="GO:0005829">
    <property type="term" value="C:cytosol"/>
    <property type="evidence" value="ECO:0007669"/>
    <property type="project" value="UniProtKB-ARBA"/>
</dbReference>
<keyword evidence="3" id="KW-1185">Reference proteome</keyword>
<dbReference type="Gene3D" id="2.40.50.140">
    <property type="entry name" value="Nucleic acid-binding proteins"/>
    <property type="match status" value="1"/>
</dbReference>
<evidence type="ECO:0000313" key="3">
    <source>
        <dbReference type="Proteomes" id="UP000661507"/>
    </source>
</evidence>
<dbReference type="InterPro" id="IPR011129">
    <property type="entry name" value="CSD"/>
</dbReference>
<dbReference type="InterPro" id="IPR003489">
    <property type="entry name" value="RHF/RaiA"/>
</dbReference>
<dbReference type="RefSeq" id="WP_188971536.1">
    <property type="nucleotide sequence ID" value="NZ_BMKW01000013.1"/>
</dbReference>
<dbReference type="Pfam" id="PF02482">
    <property type="entry name" value="Ribosomal_S30AE"/>
    <property type="match status" value="1"/>
</dbReference>
<dbReference type="InterPro" id="IPR002059">
    <property type="entry name" value="CSP_DNA-bd"/>
</dbReference>
<dbReference type="CDD" id="cd00552">
    <property type="entry name" value="RaiA"/>
    <property type="match status" value="1"/>
</dbReference>
<dbReference type="InterPro" id="IPR036567">
    <property type="entry name" value="RHF-like"/>
</dbReference>
<dbReference type="InterPro" id="IPR012340">
    <property type="entry name" value="NA-bd_OB-fold"/>
</dbReference>
<dbReference type="Gene3D" id="3.30.160.100">
    <property type="entry name" value="Ribosome hibernation promotion factor-like"/>
    <property type="match status" value="1"/>
</dbReference>
<dbReference type="SMART" id="SM00357">
    <property type="entry name" value="CSP"/>
    <property type="match status" value="1"/>
</dbReference>
<dbReference type="Proteomes" id="UP000661507">
    <property type="component" value="Unassembled WGS sequence"/>
</dbReference>
<sequence>MAIPLQVTFKGMDPSPALEARIRTKAARLERFADFILRCHVTVEAPHQHHHQGRMYQARVELDVPQGRIVTGHEGPQDHAHEDAYVAIRDSFAAATRRLEDHVRKLGGSVKHHEPVLVTGRVARFVAGGDYGFIETGDGEEVYFHRHAVANNAFGKLRVGDHVRLAVTEGEQGPQASAVHAVAAGHD</sequence>
<dbReference type="EMBL" id="BMKW01000013">
    <property type="protein sequence ID" value="GGJ34557.1"/>
    <property type="molecule type" value="Genomic_DNA"/>
</dbReference>
<proteinExistence type="predicted"/>
<evidence type="ECO:0000259" key="1">
    <source>
        <dbReference type="PROSITE" id="PS51857"/>
    </source>
</evidence>
<evidence type="ECO:0000313" key="2">
    <source>
        <dbReference type="EMBL" id="GGJ34557.1"/>
    </source>
</evidence>
<comment type="caution">
    <text evidence="2">The sequence shown here is derived from an EMBL/GenBank/DDBJ whole genome shotgun (WGS) entry which is preliminary data.</text>
</comment>
<reference evidence="2" key="1">
    <citation type="journal article" date="2014" name="Int. J. Syst. Evol. Microbiol.">
        <title>Complete genome sequence of Corynebacterium casei LMG S-19264T (=DSM 44701T), isolated from a smear-ripened cheese.</title>
        <authorList>
            <consortium name="US DOE Joint Genome Institute (JGI-PGF)"/>
            <person name="Walter F."/>
            <person name="Albersmeier A."/>
            <person name="Kalinowski J."/>
            <person name="Ruckert C."/>
        </authorList>
    </citation>
    <scope>NUCLEOTIDE SEQUENCE</scope>
    <source>
        <strain evidence="2">CGMCC 1.3617</strain>
    </source>
</reference>
<accession>A0A917L0E3</accession>
<dbReference type="SUPFAM" id="SSF50249">
    <property type="entry name" value="Nucleic acid-binding proteins"/>
    <property type="match status" value="1"/>
</dbReference>
<feature type="domain" description="CSD" evidence="1">
    <location>
        <begin position="117"/>
        <end position="181"/>
    </location>
</feature>
<dbReference type="SUPFAM" id="SSF69754">
    <property type="entry name" value="Ribosome binding protein Y (YfiA homologue)"/>
    <property type="match status" value="1"/>
</dbReference>
<gene>
    <name evidence="2" type="ORF">GCM10011320_47870</name>
</gene>
<dbReference type="PROSITE" id="PS51857">
    <property type="entry name" value="CSD_2"/>
    <property type="match status" value="1"/>
</dbReference>
<dbReference type="GO" id="GO:0003676">
    <property type="term" value="F:nucleic acid binding"/>
    <property type="evidence" value="ECO:0007669"/>
    <property type="project" value="InterPro"/>
</dbReference>
<organism evidence="2 3">
    <name type="scientific">Neoroseomonas lacus</name>
    <dbReference type="NCBI Taxonomy" id="287609"/>
    <lineage>
        <taxon>Bacteria</taxon>
        <taxon>Pseudomonadati</taxon>
        <taxon>Pseudomonadota</taxon>
        <taxon>Alphaproteobacteria</taxon>
        <taxon>Acetobacterales</taxon>
        <taxon>Acetobacteraceae</taxon>
        <taxon>Neoroseomonas</taxon>
    </lineage>
</organism>
<dbReference type="AlphaFoldDB" id="A0A917L0E3"/>
<protein>
    <submittedName>
        <fullName evidence="2">RaiA ribosome-associated inhibitor A</fullName>
    </submittedName>
</protein>